<dbReference type="Gene3D" id="3.40.50.1820">
    <property type="entry name" value="alpha/beta hydrolase"/>
    <property type="match status" value="1"/>
</dbReference>
<reference evidence="7 8" key="1">
    <citation type="submission" date="2017-06" db="EMBL/GenBank/DDBJ databases">
        <title>Ant-infecting Ophiocordyceps genomes reveal a high diversity of potential behavioral manipulation genes and a possible major role for enterotoxins.</title>
        <authorList>
            <person name="De Bekker C."/>
            <person name="Evans H.C."/>
            <person name="Brachmann A."/>
            <person name="Hughes D.P."/>
        </authorList>
    </citation>
    <scope>NUCLEOTIDE SEQUENCE [LARGE SCALE GENOMIC DNA]</scope>
    <source>
        <strain evidence="7 8">Map16</strain>
    </source>
</reference>
<evidence type="ECO:0000256" key="6">
    <source>
        <dbReference type="RuleBase" id="RU361156"/>
    </source>
</evidence>
<dbReference type="Proteomes" id="UP000226431">
    <property type="component" value="Unassembled WGS sequence"/>
</dbReference>
<evidence type="ECO:0000256" key="1">
    <source>
        <dbReference type="ARBA" id="ARBA00009431"/>
    </source>
</evidence>
<name>A0A2C5XH37_9HYPO</name>
<organism evidence="7 8">
    <name type="scientific">Ophiocordyceps camponoti-rufipedis</name>
    <dbReference type="NCBI Taxonomy" id="2004952"/>
    <lineage>
        <taxon>Eukaryota</taxon>
        <taxon>Fungi</taxon>
        <taxon>Dikarya</taxon>
        <taxon>Ascomycota</taxon>
        <taxon>Pezizomycotina</taxon>
        <taxon>Sordariomycetes</taxon>
        <taxon>Hypocreomycetidae</taxon>
        <taxon>Hypocreales</taxon>
        <taxon>Ophiocordycipitaceae</taxon>
        <taxon>Ophiocordyceps</taxon>
    </lineage>
</organism>
<dbReference type="InterPro" id="IPR001563">
    <property type="entry name" value="Peptidase_S10"/>
</dbReference>
<proteinExistence type="inferred from homology"/>
<dbReference type="PANTHER" id="PTHR11802">
    <property type="entry name" value="SERINE PROTEASE FAMILY S10 SERINE CARBOXYPEPTIDASE"/>
    <property type="match status" value="1"/>
</dbReference>
<comment type="similarity">
    <text evidence="1 6">Belongs to the peptidase S10 family.</text>
</comment>
<dbReference type="PRINTS" id="PR00724">
    <property type="entry name" value="CRBOXYPTASEC"/>
</dbReference>
<dbReference type="PROSITE" id="PS00131">
    <property type="entry name" value="CARBOXYPEPT_SER_SER"/>
    <property type="match status" value="1"/>
</dbReference>
<keyword evidence="2 6" id="KW-0121">Carboxypeptidase</keyword>
<dbReference type="InterPro" id="IPR018202">
    <property type="entry name" value="Ser_caboxypep_ser_AS"/>
</dbReference>
<accession>A0A2C5XH37</accession>
<dbReference type="AlphaFoldDB" id="A0A2C5XH37"/>
<evidence type="ECO:0000256" key="4">
    <source>
        <dbReference type="ARBA" id="ARBA00022801"/>
    </source>
</evidence>
<evidence type="ECO:0000313" key="7">
    <source>
        <dbReference type="EMBL" id="PHH72159.1"/>
    </source>
</evidence>
<keyword evidence="5" id="KW-0325">Glycoprotein</keyword>
<dbReference type="Pfam" id="PF00450">
    <property type="entry name" value="Peptidase_S10"/>
    <property type="match status" value="1"/>
</dbReference>
<dbReference type="EC" id="3.4.16.-" evidence="6"/>
<dbReference type="GO" id="GO:0004185">
    <property type="term" value="F:serine-type carboxypeptidase activity"/>
    <property type="evidence" value="ECO:0007669"/>
    <property type="project" value="UniProtKB-UniRule"/>
</dbReference>
<dbReference type="PANTHER" id="PTHR11802:SF64">
    <property type="entry name" value="CARBOXYPEPTIDASE"/>
    <property type="match status" value="1"/>
</dbReference>
<dbReference type="GO" id="GO:0000324">
    <property type="term" value="C:fungal-type vacuole"/>
    <property type="evidence" value="ECO:0007669"/>
    <property type="project" value="TreeGrafter"/>
</dbReference>
<evidence type="ECO:0000313" key="8">
    <source>
        <dbReference type="Proteomes" id="UP000226431"/>
    </source>
</evidence>
<dbReference type="GO" id="GO:0006508">
    <property type="term" value="P:proteolysis"/>
    <property type="evidence" value="ECO:0007669"/>
    <property type="project" value="UniProtKB-KW"/>
</dbReference>
<evidence type="ECO:0000256" key="5">
    <source>
        <dbReference type="ARBA" id="ARBA00023180"/>
    </source>
</evidence>
<comment type="caution">
    <text evidence="7">The sequence shown here is derived from an EMBL/GenBank/DDBJ whole genome shotgun (WGS) entry which is preliminary data.</text>
</comment>
<keyword evidence="8" id="KW-1185">Reference proteome</keyword>
<evidence type="ECO:0000256" key="2">
    <source>
        <dbReference type="ARBA" id="ARBA00022645"/>
    </source>
</evidence>
<gene>
    <name evidence="7" type="ORF">CDD80_4738</name>
</gene>
<keyword evidence="3 6" id="KW-0645">Protease</keyword>
<dbReference type="SUPFAM" id="SSF53474">
    <property type="entry name" value="alpha/beta-Hydrolases"/>
    <property type="match status" value="1"/>
</dbReference>
<dbReference type="OrthoDB" id="443318at2759"/>
<sequence length="541" mass="59542">MKLITQPNNMNFFYWYFPAQENPQDAPVVVWLNGGPGATDMMGVFAEVGPCTLDKDLKQTPNPNSWNKKHNMLFIDQPLHVGFSHDTPTKGFLNVTNGQIIIPNEKKKVPEGNEIVPGTFSSQDRASTANTTTNAARHFWNFMQVFKRDFLKDHPSNNKLSIWGESYGGQYAPIFARFIQDRNVEVNQASNDSQLNDSEPIELSTVGVMNGCVDEQTQALSRSEFAFNQNTYGIQHISQGLRDLSAKLFYDLSGCRDKLRQCKKIGLQLDPLSTGSNGIVNGACHAATMMCGFMDKAFSNQTDRRSTFDMTQCLLNNYTPQEFYREYLSQESIMKELDVPVNLTDFSQAVNQAFHKTGDSSRGNLSVIASLLNENIPVAMVYGDRDWVCNWKGGEEVSLRLKHDNAPAFGRAGYADVKGDNDKVVGQVREAGLLSFTRVFQASHFVAASQPEAGLAIFQRAMERKDIATGQTSVTNEFATEGSVESTASFEKPAVIPPVCHFLSLGETCGQDQIDAVVNGTAVIEGGIITSPGLAAGECPT</sequence>
<dbReference type="EMBL" id="NJES01000443">
    <property type="protein sequence ID" value="PHH72159.1"/>
    <property type="molecule type" value="Genomic_DNA"/>
</dbReference>
<dbReference type="InterPro" id="IPR029058">
    <property type="entry name" value="AB_hydrolase_fold"/>
</dbReference>
<evidence type="ECO:0000256" key="3">
    <source>
        <dbReference type="ARBA" id="ARBA00022670"/>
    </source>
</evidence>
<protein>
    <recommendedName>
        <fullName evidence="6">Carboxypeptidase</fullName>
        <ecNumber evidence="6">3.4.16.-</ecNumber>
    </recommendedName>
</protein>
<dbReference type="STRING" id="2004952.A0A2C5XH37"/>
<keyword evidence="4 6" id="KW-0378">Hydrolase</keyword>